<protein>
    <submittedName>
        <fullName evidence="4">Methyltransferase domain-containing protein</fullName>
    </submittedName>
</protein>
<dbReference type="SUPFAM" id="SSF53335">
    <property type="entry name" value="S-adenosyl-L-methionine-dependent methyltransferases"/>
    <property type="match status" value="1"/>
</dbReference>
<dbReference type="EMBL" id="CP158375">
    <property type="protein sequence ID" value="XDO97020.1"/>
    <property type="molecule type" value="Genomic_DNA"/>
</dbReference>
<dbReference type="CDD" id="cd02440">
    <property type="entry name" value="AdoMet_MTases"/>
    <property type="match status" value="1"/>
</dbReference>
<dbReference type="InterPro" id="IPR023149">
    <property type="entry name" value="Trans_acon_MeTrfase_C"/>
</dbReference>
<gene>
    <name evidence="4" type="ORF">ABOZ73_00920</name>
</gene>
<dbReference type="RefSeq" id="WP_369059962.1">
    <property type="nucleotide sequence ID" value="NZ_CP158375.1"/>
</dbReference>
<dbReference type="Gene3D" id="3.40.50.150">
    <property type="entry name" value="Vaccinia Virus protein VP39"/>
    <property type="match status" value="1"/>
</dbReference>
<dbReference type="Pfam" id="PF13649">
    <property type="entry name" value="Methyltransf_25"/>
    <property type="match status" value="1"/>
</dbReference>
<organism evidence="4">
    <name type="scientific">Caulobacter sp. 73W</name>
    <dbReference type="NCBI Taxonomy" id="3161137"/>
    <lineage>
        <taxon>Bacteria</taxon>
        <taxon>Pseudomonadati</taxon>
        <taxon>Pseudomonadota</taxon>
        <taxon>Alphaproteobacteria</taxon>
        <taxon>Caulobacterales</taxon>
        <taxon>Caulobacteraceae</taxon>
        <taxon>Caulobacter</taxon>
    </lineage>
</organism>
<evidence type="ECO:0000256" key="2">
    <source>
        <dbReference type="ARBA" id="ARBA00022679"/>
    </source>
</evidence>
<sequence>MPSWDPALYERYKRYRDRPALDLMLQMPRGGDLKEIWDLGCGTGEHAALLARRHPEAKVHGLDSSPHMIAECRKRSEAVDWVLGDLNSFDAPADLIFTNAALQWAPDHGTLFPRLFRLLKPGGVFACQMPLAYESVHHGILRRTAATGPWAEALKGADAIREMPTAADYHRWLAPLAQSVDIWSTKYLHVLEGDDAVVDWMSGTALRPYFDVLGDTPLKAAFLDAFRAEIAKVFPMQPDGTTLFPFERLFIVAQRVP</sequence>
<proteinExistence type="predicted"/>
<feature type="domain" description="Methyltransferase" evidence="3">
    <location>
        <begin position="36"/>
        <end position="123"/>
    </location>
</feature>
<dbReference type="InterPro" id="IPR041698">
    <property type="entry name" value="Methyltransf_25"/>
</dbReference>
<dbReference type="Gene3D" id="1.10.150.290">
    <property type="entry name" value="S-adenosyl-L-methionine-dependent methyltransferases"/>
    <property type="match status" value="1"/>
</dbReference>
<reference evidence="4" key="1">
    <citation type="submission" date="2024-06" db="EMBL/GenBank/DDBJ databases">
        <title>Caulobacter inopinatus, sp. nov.</title>
        <authorList>
            <person name="Donachie S.P."/>
        </authorList>
    </citation>
    <scope>NUCLEOTIDE SEQUENCE</scope>
    <source>
        <strain evidence="4">73W</strain>
    </source>
</reference>
<keyword evidence="2" id="KW-0808">Transferase</keyword>
<name>A0AB39KTT4_9CAUL</name>
<evidence type="ECO:0000313" key="4">
    <source>
        <dbReference type="EMBL" id="XDO97020.1"/>
    </source>
</evidence>
<dbReference type="GO" id="GO:0032259">
    <property type="term" value="P:methylation"/>
    <property type="evidence" value="ECO:0007669"/>
    <property type="project" value="UniProtKB-KW"/>
</dbReference>
<dbReference type="GO" id="GO:0030798">
    <property type="term" value="F:trans-aconitate 2-methyltransferase activity"/>
    <property type="evidence" value="ECO:0007669"/>
    <property type="project" value="InterPro"/>
</dbReference>
<dbReference type="AlphaFoldDB" id="A0AB39KTT4"/>
<keyword evidence="1 4" id="KW-0489">Methyltransferase</keyword>
<accession>A0AB39KTT4</accession>
<dbReference type="PANTHER" id="PTHR43861:SF1">
    <property type="entry name" value="TRANS-ACONITATE 2-METHYLTRANSFERASE"/>
    <property type="match status" value="1"/>
</dbReference>
<evidence type="ECO:0000256" key="1">
    <source>
        <dbReference type="ARBA" id="ARBA00022603"/>
    </source>
</evidence>
<dbReference type="PANTHER" id="PTHR43861">
    <property type="entry name" value="TRANS-ACONITATE 2-METHYLTRANSFERASE-RELATED"/>
    <property type="match status" value="1"/>
</dbReference>
<dbReference type="InterPro" id="IPR029063">
    <property type="entry name" value="SAM-dependent_MTases_sf"/>
</dbReference>
<evidence type="ECO:0000259" key="3">
    <source>
        <dbReference type="Pfam" id="PF13649"/>
    </source>
</evidence>